<proteinExistence type="predicted"/>
<gene>
    <name evidence="2" type="ORF">TcWFU_008608</name>
</gene>
<comment type="caution">
    <text evidence="2">The sequence shown here is derived from an EMBL/GenBank/DDBJ whole genome shotgun (WGS) entry which is preliminary data.</text>
</comment>
<organism evidence="2 3">
    <name type="scientific">Taenia crassiceps</name>
    <dbReference type="NCBI Taxonomy" id="6207"/>
    <lineage>
        <taxon>Eukaryota</taxon>
        <taxon>Metazoa</taxon>
        <taxon>Spiralia</taxon>
        <taxon>Lophotrochozoa</taxon>
        <taxon>Platyhelminthes</taxon>
        <taxon>Cestoda</taxon>
        <taxon>Eucestoda</taxon>
        <taxon>Cyclophyllidea</taxon>
        <taxon>Taeniidae</taxon>
        <taxon>Taenia</taxon>
    </lineage>
</organism>
<evidence type="ECO:0000313" key="2">
    <source>
        <dbReference type="EMBL" id="KAL5112766.1"/>
    </source>
</evidence>
<protein>
    <submittedName>
        <fullName evidence="2">Uncharacterized protein</fullName>
    </submittedName>
</protein>
<dbReference type="EMBL" id="JAKROA010000001">
    <property type="protein sequence ID" value="KAL5112766.1"/>
    <property type="molecule type" value="Genomic_DNA"/>
</dbReference>
<evidence type="ECO:0000313" key="3">
    <source>
        <dbReference type="Proteomes" id="UP001651158"/>
    </source>
</evidence>
<keyword evidence="1" id="KW-0472">Membrane</keyword>
<reference evidence="2 3" key="1">
    <citation type="journal article" date="2022" name="Front. Cell. Infect. Microbiol.">
        <title>The Genomes of Two Strains of Taenia crassiceps the Animal Model for the Study of Human Cysticercosis.</title>
        <authorList>
            <person name="Bobes R.J."/>
            <person name="Estrada K."/>
            <person name="Rios-Valencia D.G."/>
            <person name="Calderon-Gallegos A."/>
            <person name="de la Torre P."/>
            <person name="Carrero J.C."/>
            <person name="Sanchez-Flores A."/>
            <person name="Laclette J.P."/>
        </authorList>
    </citation>
    <scope>NUCLEOTIDE SEQUENCE [LARGE SCALE GENOMIC DNA]</scope>
    <source>
        <strain evidence="2">WFUcys</strain>
    </source>
</reference>
<keyword evidence="3" id="KW-1185">Reference proteome</keyword>
<keyword evidence="1" id="KW-1133">Transmembrane helix</keyword>
<sequence length="149" mass="17715">MTHVLVHPKLRRRTIPSLHLDTFTCCRANRYCCDPFTLYDGNWTSARNTFPFDLFYQSTHPIPPSMPVLRLTLLPLPFFYLIHLFFFFFFFFILFCFFCFFLFSFIIFILFLSSVSNSQGLLIIWWGVFSSFRPVNAVSHLMPHAPYLP</sequence>
<keyword evidence="1" id="KW-0812">Transmembrane</keyword>
<accession>A0ABR4QT42</accession>
<name>A0ABR4QT42_9CEST</name>
<dbReference type="Proteomes" id="UP001651158">
    <property type="component" value="Unassembled WGS sequence"/>
</dbReference>
<evidence type="ECO:0000256" key="1">
    <source>
        <dbReference type="SAM" id="Phobius"/>
    </source>
</evidence>
<feature type="transmembrane region" description="Helical" evidence="1">
    <location>
        <begin position="78"/>
        <end position="111"/>
    </location>
</feature>